<dbReference type="Proteomes" id="UP001172778">
    <property type="component" value="Unassembled WGS sequence"/>
</dbReference>
<dbReference type="Gene3D" id="6.10.340.10">
    <property type="match status" value="1"/>
</dbReference>
<feature type="transmembrane region" description="Helical" evidence="8">
    <location>
        <begin position="15"/>
        <end position="36"/>
    </location>
</feature>
<feature type="domain" description="Histidine kinase" evidence="9">
    <location>
        <begin position="493"/>
        <end position="694"/>
    </location>
</feature>
<dbReference type="InterPro" id="IPR005467">
    <property type="entry name" value="His_kinase_dom"/>
</dbReference>
<keyword evidence="11" id="KW-1185">Reference proteome</keyword>
<evidence type="ECO:0000256" key="1">
    <source>
        <dbReference type="ARBA" id="ARBA00000085"/>
    </source>
</evidence>
<evidence type="ECO:0000259" key="9">
    <source>
        <dbReference type="PROSITE" id="PS50109"/>
    </source>
</evidence>
<dbReference type="InterPro" id="IPR036890">
    <property type="entry name" value="HATPase_C_sf"/>
</dbReference>
<dbReference type="PANTHER" id="PTHR44936">
    <property type="entry name" value="SENSOR PROTEIN CREC"/>
    <property type="match status" value="1"/>
</dbReference>
<dbReference type="SMART" id="SM00387">
    <property type="entry name" value="HATPase_c"/>
    <property type="match status" value="1"/>
</dbReference>
<dbReference type="InterPro" id="IPR050980">
    <property type="entry name" value="2C_sensor_his_kinase"/>
</dbReference>
<sequence>MSALLRFLSSFRLRFLFRGAFLLLALSILALALYLLQEEKQLSYKNYRHSFHKTEEQIAAKLRHPTGQLALLNPGYSEGNVTPLRPMLLPFSALDFDDQNKVRNAVEMAGCLVQYGQDGNVCVAIGNNPWAGGFIYIAGSFASERLQPHIQGETDLTSSHRIRVEVALRGQTYQWVAPFEYSPDMGQSGQSNPDVRGRFTGFVDVGDVLKPHTRPVREFRGWVWQAAECIQPERAEFRQGCQYQTFYSLRLPVEVLRDALFQKPRPVWPPADLNQIKARIQVLAPGVGQTLFDSNRDGAIPPFSLTALKPLLLPGESLRIRKLASQAQRELIHLTGSDETPDDSWRFLNRVIQQLPVDEQNAPIEARQLITTPVGIYEVLLTGDSRSVNKSLAVVAQRGAWFIGAMLLALLVAWVVIEIGIIRRIAKLTRRAASVSRSVKGSVGPEHLDLRDMRGGDELGILASCLHDLLQRVKEDAEREKIRAEQEKDMWHAVGHEIMSPLQSLMALHAAPDDPSQRYISRMQQAVRVLYGSASPSEAFQSTTLQVAAMDIDGFLQNVAGNAPCVGIENVQYQSLGQPVWVRADDYSLEDVVTHILRNADRYRVPGTAIELTLTTSETTVSVSIFNQGPPVADEMLDRIFEYGVSDHQDSAANGNRGQGLFVAKTYMAKMGGTILVQNQPEGVTFCLSLPRLNQA</sequence>
<evidence type="ECO:0000256" key="2">
    <source>
        <dbReference type="ARBA" id="ARBA00012438"/>
    </source>
</evidence>
<protein>
    <recommendedName>
        <fullName evidence="2">histidine kinase</fullName>
        <ecNumber evidence="2">2.7.13.3</ecNumber>
    </recommendedName>
</protein>
<keyword evidence="3" id="KW-0808">Transferase</keyword>
<dbReference type="PANTHER" id="PTHR44936:SF10">
    <property type="entry name" value="SENSOR PROTEIN RSTB"/>
    <property type="match status" value="1"/>
</dbReference>
<feature type="transmembrane region" description="Helical" evidence="8">
    <location>
        <begin position="399"/>
        <end position="421"/>
    </location>
</feature>
<evidence type="ECO:0000313" key="10">
    <source>
        <dbReference type="EMBL" id="MDK2123362.1"/>
    </source>
</evidence>
<evidence type="ECO:0000256" key="3">
    <source>
        <dbReference type="ARBA" id="ARBA00022679"/>
    </source>
</evidence>
<dbReference type="GO" id="GO:0016301">
    <property type="term" value="F:kinase activity"/>
    <property type="evidence" value="ECO:0007669"/>
    <property type="project" value="UniProtKB-KW"/>
</dbReference>
<keyword evidence="8" id="KW-1133">Transmembrane helix</keyword>
<dbReference type="Gene3D" id="3.30.565.10">
    <property type="entry name" value="Histidine kinase-like ATPase, C-terminal domain"/>
    <property type="match status" value="1"/>
</dbReference>
<evidence type="ECO:0000256" key="8">
    <source>
        <dbReference type="SAM" id="Phobius"/>
    </source>
</evidence>
<keyword evidence="4" id="KW-0547">Nucleotide-binding</keyword>
<evidence type="ECO:0000256" key="5">
    <source>
        <dbReference type="ARBA" id="ARBA00022777"/>
    </source>
</evidence>
<proteinExistence type="predicted"/>
<dbReference type="SUPFAM" id="SSF55874">
    <property type="entry name" value="ATPase domain of HSP90 chaperone/DNA topoisomerase II/histidine kinase"/>
    <property type="match status" value="1"/>
</dbReference>
<keyword evidence="5 10" id="KW-0418">Kinase</keyword>
<dbReference type="Pfam" id="PF02518">
    <property type="entry name" value="HATPase_c"/>
    <property type="match status" value="1"/>
</dbReference>
<dbReference type="EC" id="2.7.13.3" evidence="2"/>
<organism evidence="10 11">
    <name type="scientific">Parachitinimonas caeni</name>
    <dbReference type="NCBI Taxonomy" id="3031301"/>
    <lineage>
        <taxon>Bacteria</taxon>
        <taxon>Pseudomonadati</taxon>
        <taxon>Pseudomonadota</taxon>
        <taxon>Betaproteobacteria</taxon>
        <taxon>Neisseriales</taxon>
        <taxon>Chitinibacteraceae</taxon>
        <taxon>Parachitinimonas</taxon>
    </lineage>
</organism>
<keyword evidence="8" id="KW-0472">Membrane</keyword>
<evidence type="ECO:0000313" key="11">
    <source>
        <dbReference type="Proteomes" id="UP001172778"/>
    </source>
</evidence>
<dbReference type="EMBL" id="JARRAF010000004">
    <property type="protein sequence ID" value="MDK2123362.1"/>
    <property type="molecule type" value="Genomic_DNA"/>
</dbReference>
<feature type="coiled-coil region" evidence="7">
    <location>
        <begin position="467"/>
        <end position="494"/>
    </location>
</feature>
<dbReference type="InterPro" id="IPR003594">
    <property type="entry name" value="HATPase_dom"/>
</dbReference>
<evidence type="ECO:0000256" key="6">
    <source>
        <dbReference type="ARBA" id="ARBA00022840"/>
    </source>
</evidence>
<keyword evidence="6" id="KW-0067">ATP-binding</keyword>
<comment type="caution">
    <text evidence="10">The sequence shown here is derived from an EMBL/GenBank/DDBJ whole genome shotgun (WGS) entry which is preliminary data.</text>
</comment>
<comment type="catalytic activity">
    <reaction evidence="1">
        <text>ATP + protein L-histidine = ADP + protein N-phospho-L-histidine.</text>
        <dbReference type="EC" id="2.7.13.3"/>
    </reaction>
</comment>
<keyword evidence="7" id="KW-0175">Coiled coil</keyword>
<dbReference type="PROSITE" id="PS50109">
    <property type="entry name" value="HIS_KIN"/>
    <property type="match status" value="1"/>
</dbReference>
<dbReference type="RefSeq" id="WP_284099651.1">
    <property type="nucleotide sequence ID" value="NZ_JARRAF010000004.1"/>
</dbReference>
<keyword evidence="8" id="KW-0812">Transmembrane</keyword>
<accession>A0ABT7DTF4</accession>
<name>A0ABT7DTF4_9NEIS</name>
<evidence type="ECO:0000256" key="7">
    <source>
        <dbReference type="SAM" id="Coils"/>
    </source>
</evidence>
<reference evidence="10" key="1">
    <citation type="submission" date="2023-03" db="EMBL/GenBank/DDBJ databases">
        <title>Chitinimonas shenzhenensis gen. nov., sp. nov., a novel member of family Burkholderiaceae isolated from activated sludge collected in Shen Zhen, China.</title>
        <authorList>
            <person name="Wang X."/>
        </authorList>
    </citation>
    <scope>NUCLEOTIDE SEQUENCE</scope>
    <source>
        <strain evidence="10">DQS-5</strain>
    </source>
</reference>
<evidence type="ECO:0000256" key="4">
    <source>
        <dbReference type="ARBA" id="ARBA00022741"/>
    </source>
</evidence>
<gene>
    <name evidence="10" type="ORF">PZA18_04770</name>
</gene>